<dbReference type="InterPro" id="IPR020806">
    <property type="entry name" value="PKS_PP-bd"/>
</dbReference>
<reference evidence="6 7" key="1">
    <citation type="submission" date="2019-03" db="EMBL/GenBank/DDBJ databases">
        <title>Genomic Encyclopedia of Type Strains, Phase IV (KMG-IV): sequencing the most valuable type-strain genomes for metagenomic binning, comparative biology and taxonomic classification.</title>
        <authorList>
            <person name="Goeker M."/>
        </authorList>
    </citation>
    <scope>NUCLEOTIDE SEQUENCE [LARGE SCALE GENOMIC DNA]</scope>
    <source>
        <strain evidence="6 7">DSM 100048</strain>
    </source>
</reference>
<dbReference type="InterPro" id="IPR001031">
    <property type="entry name" value="Thioesterase"/>
</dbReference>
<comment type="cofactor">
    <cofactor evidence="1">
        <name>pantetheine 4'-phosphate</name>
        <dbReference type="ChEBI" id="CHEBI:47942"/>
    </cofactor>
</comment>
<proteinExistence type="inferred from homology"/>
<dbReference type="PANTHER" id="PTHR45527">
    <property type="entry name" value="NONRIBOSOMAL PEPTIDE SYNTHETASE"/>
    <property type="match status" value="1"/>
</dbReference>
<dbReference type="GO" id="GO:0009239">
    <property type="term" value="P:enterobactin biosynthetic process"/>
    <property type="evidence" value="ECO:0007669"/>
    <property type="project" value="TreeGrafter"/>
</dbReference>
<dbReference type="CDD" id="cd17646">
    <property type="entry name" value="A_NRPS_AB3403-like"/>
    <property type="match status" value="1"/>
</dbReference>
<dbReference type="InterPro" id="IPR000873">
    <property type="entry name" value="AMP-dep_synth/lig_dom"/>
</dbReference>
<dbReference type="SUPFAM" id="SSF53474">
    <property type="entry name" value="alpha/beta-Hydrolases"/>
    <property type="match status" value="1"/>
</dbReference>
<dbReference type="InterPro" id="IPR020845">
    <property type="entry name" value="AMP-binding_CS"/>
</dbReference>
<dbReference type="InterPro" id="IPR045851">
    <property type="entry name" value="AMP-bd_C_sf"/>
</dbReference>
<dbReference type="InterPro" id="IPR023213">
    <property type="entry name" value="CAT-like_dom_sf"/>
</dbReference>
<evidence type="ECO:0000256" key="4">
    <source>
        <dbReference type="ARBA" id="ARBA00022553"/>
    </source>
</evidence>
<dbReference type="GO" id="GO:0031177">
    <property type="term" value="F:phosphopantetheine binding"/>
    <property type="evidence" value="ECO:0007669"/>
    <property type="project" value="InterPro"/>
</dbReference>
<sequence length="1323" mass="143910">MRLEDGCVLPLTDAQAGLWFAQKLDPVNPVFNTGQYTEIRGGLDVDAFRRAVDETMAESQMLAVRVFERDSVPHLQYDSRLCPRLQVVDLRASEDPVGEAQARMRADLAQPAGLEQGLGVQEILYVLGDAHYYWFQRIHHIAIDSYGMSLIDGRVAQRYRQILEGSQDSHGALAPLRLLMDDEQAYAESERMARDREYWMEAFSGIEAVHSLSDGVALTAHEFHQQSVSLGDEASGLLRQREASSGVSWPDILLLLCAAYVGRLTGQEGAVLGVPYMGRMGSAAARTPSMMMNIMPVHLPVDETAALDDVLVQSARLLRKARRHGRYRGERLRRDLGLLGGNRRLHGPLVNILPFLSDESVFPGAKARTHVMCAGPVDDMTFTFRADAAGNGLLLIVEANPALYSEEDVAAHMRRLQAFLPAALAGNSLRHVPTLTPQEHEHWVHAVNDTAADVPRTTLVALIDKMMKARPEAVALEFGNQVLSYAELDRRVDALTALLQGRGVGRGDFVAVAIPRSVELIVALLGIQRAGAAYLPLDTGNPASRLAVILSSAEPRAVLAVGETLGCLPEFHTVLCLDEPDLEAEAASQAPFADAGVQPEDPAYLLYTSGSTGTPKGVVIEHDAIVNRLEWMRRHYGIGPGDRILQKTPATFDVSVWEFFLPFLSGATLVVAPPEAHRDPAWLARILCESRITTLHFVPSMLAAFLEEPTAANARPARVFCSGEELTPALRDRFHQILDAELHNLYGPTEAAVDVTYWPASRTDQSQPVPIGFPVWNTRMYVLDKYLRPVPAGIPGNLYIAGRQLARGYLGRPDLTRQRFVPDPFVGGGARMYDTGDIARWRADGALEYMGRSDHQVKIRGQRVELGEIEAALAAAPGVGRLAVLVREDRPGDQQVVAYVVPAAGAGLDHEVLRNHMAARLPDYMTPSAFVELPALPVTANGKLDRKALPAPVRLTHQGRMPSEGSEQKLAALFAEVLGLREAVSADDDFFSLGGHSLLAARLASRIREAFALDGLSLGAVFEHSTVARLARHLDAMASQPGQVLQDSANDGGFGAVVKLREGDASLPALFCVHPAGGLSWCYGALARSLEPGRIVYGLQARSLHAASEANPWPGGLDAMAEDYADRLLELQPEGPYHLAGWSVGGIIAHAMAVELQRRGHAVGVLAMLDAYPSDCWRSQPEPAPDAVYKALLHIAGYDPLALNDVPLNRDGVVEFLRRSGHPLGELPDAQLDGVIGTVDANNRMVRKHRHGAFAGDVLYFRAALDHQGQNLFAHHWAPYVREIEEHAVASLHAHLTGLAALAQIMPVLNAHLLQADVAAEEV</sequence>
<dbReference type="InterPro" id="IPR009081">
    <property type="entry name" value="PP-bd_ACP"/>
</dbReference>
<evidence type="ECO:0000256" key="1">
    <source>
        <dbReference type="ARBA" id="ARBA00001957"/>
    </source>
</evidence>
<dbReference type="Pfam" id="PF00550">
    <property type="entry name" value="PP-binding"/>
    <property type="match status" value="1"/>
</dbReference>
<dbReference type="Pfam" id="PF00975">
    <property type="entry name" value="Thioesterase"/>
    <property type="match status" value="1"/>
</dbReference>
<keyword evidence="7" id="KW-1185">Reference proteome</keyword>
<dbReference type="InterPro" id="IPR036736">
    <property type="entry name" value="ACP-like_sf"/>
</dbReference>
<dbReference type="InterPro" id="IPR029058">
    <property type="entry name" value="AB_hydrolase_fold"/>
</dbReference>
<dbReference type="Gene3D" id="2.30.38.10">
    <property type="entry name" value="Luciferase, Domain 3"/>
    <property type="match status" value="1"/>
</dbReference>
<dbReference type="PANTHER" id="PTHR45527:SF1">
    <property type="entry name" value="FATTY ACID SYNTHASE"/>
    <property type="match status" value="1"/>
</dbReference>
<dbReference type="GO" id="GO:0005829">
    <property type="term" value="C:cytosol"/>
    <property type="evidence" value="ECO:0007669"/>
    <property type="project" value="TreeGrafter"/>
</dbReference>
<protein>
    <submittedName>
        <fullName evidence="6">Enterobactin synthetase component F</fullName>
    </submittedName>
</protein>
<dbReference type="GO" id="GO:0043041">
    <property type="term" value="P:amino acid activation for nonribosomal peptide biosynthetic process"/>
    <property type="evidence" value="ECO:0007669"/>
    <property type="project" value="TreeGrafter"/>
</dbReference>
<dbReference type="SMART" id="SM00823">
    <property type="entry name" value="PKS_PP"/>
    <property type="match status" value="1"/>
</dbReference>
<dbReference type="PROSITE" id="PS50075">
    <property type="entry name" value="CARRIER"/>
    <property type="match status" value="1"/>
</dbReference>
<gene>
    <name evidence="6" type="ORF">EV686_1069</name>
</gene>
<dbReference type="Gene3D" id="3.30.559.30">
    <property type="entry name" value="Nonribosomal peptide synthetase, condensation domain"/>
    <property type="match status" value="1"/>
</dbReference>
<dbReference type="SUPFAM" id="SSF47336">
    <property type="entry name" value="ACP-like"/>
    <property type="match status" value="1"/>
</dbReference>
<dbReference type="RefSeq" id="WP_207901764.1">
    <property type="nucleotide sequence ID" value="NZ_SMBX01000006.1"/>
</dbReference>
<evidence type="ECO:0000256" key="2">
    <source>
        <dbReference type="ARBA" id="ARBA00006432"/>
    </source>
</evidence>
<dbReference type="Gene3D" id="3.40.50.1820">
    <property type="entry name" value="alpha/beta hydrolase"/>
    <property type="match status" value="1"/>
</dbReference>
<dbReference type="EMBL" id="SMBX01000006">
    <property type="protein sequence ID" value="TCU97131.1"/>
    <property type="molecule type" value="Genomic_DNA"/>
</dbReference>
<dbReference type="Pfam" id="PF13193">
    <property type="entry name" value="AMP-binding_C"/>
    <property type="match status" value="1"/>
</dbReference>
<dbReference type="InterPro" id="IPR010071">
    <property type="entry name" value="AA_adenyl_dom"/>
</dbReference>
<dbReference type="FunFam" id="1.10.1200.10:FF:000005">
    <property type="entry name" value="Nonribosomal peptide synthetase 1"/>
    <property type="match status" value="1"/>
</dbReference>
<keyword evidence="3" id="KW-0596">Phosphopantetheine</keyword>
<dbReference type="FunFam" id="3.30.300.30:FF:000010">
    <property type="entry name" value="Enterobactin synthetase component F"/>
    <property type="match status" value="1"/>
</dbReference>
<dbReference type="FunFam" id="2.30.38.10:FF:000001">
    <property type="entry name" value="Non-ribosomal peptide synthetase PvdI"/>
    <property type="match status" value="1"/>
</dbReference>
<organism evidence="6 7">
    <name type="scientific">Paracandidimonas soli</name>
    <dbReference type="NCBI Taxonomy" id="1917182"/>
    <lineage>
        <taxon>Bacteria</taxon>
        <taxon>Pseudomonadati</taxon>
        <taxon>Pseudomonadota</taxon>
        <taxon>Betaproteobacteria</taxon>
        <taxon>Burkholderiales</taxon>
        <taxon>Alcaligenaceae</taxon>
        <taxon>Paracandidimonas</taxon>
    </lineage>
</organism>
<dbReference type="PROSITE" id="PS00455">
    <property type="entry name" value="AMP_BINDING"/>
    <property type="match status" value="1"/>
</dbReference>
<dbReference type="NCBIfam" id="TIGR01733">
    <property type="entry name" value="AA-adenyl-dom"/>
    <property type="match status" value="1"/>
</dbReference>
<evidence type="ECO:0000313" key="7">
    <source>
        <dbReference type="Proteomes" id="UP000294692"/>
    </source>
</evidence>
<evidence type="ECO:0000313" key="6">
    <source>
        <dbReference type="EMBL" id="TCU97131.1"/>
    </source>
</evidence>
<feature type="domain" description="Carrier" evidence="5">
    <location>
        <begin position="961"/>
        <end position="1038"/>
    </location>
</feature>
<dbReference type="Pfam" id="PF00668">
    <property type="entry name" value="Condensation"/>
    <property type="match status" value="1"/>
</dbReference>
<dbReference type="InterPro" id="IPR001242">
    <property type="entry name" value="Condensation_dom"/>
</dbReference>
<dbReference type="InterPro" id="IPR006162">
    <property type="entry name" value="Ppantetheine_attach_site"/>
</dbReference>
<dbReference type="FunFam" id="3.40.50.980:FF:000002">
    <property type="entry name" value="Enterobactin synthetase component F"/>
    <property type="match status" value="1"/>
</dbReference>
<dbReference type="FunFam" id="3.40.50.12780:FF:000012">
    <property type="entry name" value="Non-ribosomal peptide synthetase"/>
    <property type="match status" value="1"/>
</dbReference>
<dbReference type="PROSITE" id="PS00012">
    <property type="entry name" value="PHOSPHOPANTETHEINE"/>
    <property type="match status" value="1"/>
</dbReference>
<evidence type="ECO:0000256" key="3">
    <source>
        <dbReference type="ARBA" id="ARBA00022450"/>
    </source>
</evidence>
<dbReference type="GO" id="GO:0009366">
    <property type="term" value="C:enterobactin synthetase complex"/>
    <property type="evidence" value="ECO:0007669"/>
    <property type="project" value="TreeGrafter"/>
</dbReference>
<dbReference type="Gene3D" id="3.30.559.10">
    <property type="entry name" value="Chloramphenicol acetyltransferase-like domain"/>
    <property type="match status" value="1"/>
</dbReference>
<dbReference type="GO" id="GO:0047527">
    <property type="term" value="F:2,3-dihydroxybenzoate-serine ligase activity"/>
    <property type="evidence" value="ECO:0007669"/>
    <property type="project" value="TreeGrafter"/>
</dbReference>
<dbReference type="Proteomes" id="UP000294692">
    <property type="component" value="Unassembled WGS sequence"/>
</dbReference>
<dbReference type="Pfam" id="PF00501">
    <property type="entry name" value="AMP-binding"/>
    <property type="match status" value="1"/>
</dbReference>
<comment type="similarity">
    <text evidence="2">Belongs to the ATP-dependent AMP-binding enzyme family.</text>
</comment>
<dbReference type="FunFam" id="3.40.50.980:FF:000001">
    <property type="entry name" value="Non-ribosomal peptide synthetase"/>
    <property type="match status" value="1"/>
</dbReference>
<evidence type="ECO:0000259" key="5">
    <source>
        <dbReference type="PROSITE" id="PS50075"/>
    </source>
</evidence>
<accession>A0A4R3V131</accession>
<keyword evidence="4" id="KW-0597">Phosphoprotein</keyword>
<name>A0A4R3V131_9BURK</name>
<comment type="caution">
    <text evidence="6">The sequence shown here is derived from an EMBL/GenBank/DDBJ whole genome shotgun (WGS) entry which is preliminary data.</text>
</comment>
<dbReference type="SUPFAM" id="SSF52777">
    <property type="entry name" value="CoA-dependent acyltransferases"/>
    <property type="match status" value="2"/>
</dbReference>
<dbReference type="Gene3D" id="3.40.50.980">
    <property type="match status" value="2"/>
</dbReference>
<dbReference type="InterPro" id="IPR025110">
    <property type="entry name" value="AMP-bd_C"/>
</dbReference>
<dbReference type="SUPFAM" id="SSF56801">
    <property type="entry name" value="Acetyl-CoA synthetase-like"/>
    <property type="match status" value="1"/>
</dbReference>
<dbReference type="Gene3D" id="3.30.300.30">
    <property type="match status" value="1"/>
</dbReference>